<evidence type="ECO:0000313" key="4">
    <source>
        <dbReference type="EMBL" id="ROT71952.1"/>
    </source>
</evidence>
<dbReference type="GO" id="GO:0005615">
    <property type="term" value="C:extracellular space"/>
    <property type="evidence" value="ECO:0007669"/>
    <property type="project" value="TreeGrafter"/>
</dbReference>
<feature type="coiled-coil region" evidence="1">
    <location>
        <begin position="19"/>
        <end position="46"/>
    </location>
</feature>
<dbReference type="PANTHER" id="PTHR19143">
    <property type="entry name" value="FIBRINOGEN/TENASCIN/ANGIOPOEITIN"/>
    <property type="match status" value="1"/>
</dbReference>
<dbReference type="InterPro" id="IPR036056">
    <property type="entry name" value="Fibrinogen-like_C"/>
</dbReference>
<proteinExistence type="predicted"/>
<protein>
    <submittedName>
        <fullName evidence="4">Putative angiopoietin-related protein 7 isoform X2</fullName>
    </submittedName>
</protein>
<dbReference type="EMBL" id="QCYY01002224">
    <property type="protein sequence ID" value="ROT71952.1"/>
    <property type="molecule type" value="Genomic_DNA"/>
</dbReference>
<evidence type="ECO:0000256" key="2">
    <source>
        <dbReference type="SAM" id="SignalP"/>
    </source>
</evidence>
<dbReference type="InterPro" id="IPR050373">
    <property type="entry name" value="Fibrinogen_C-term_domain"/>
</dbReference>
<feature type="domain" description="Fibrinogen C-terminal" evidence="3">
    <location>
        <begin position="67"/>
        <end position="297"/>
    </location>
</feature>
<dbReference type="Proteomes" id="UP000283509">
    <property type="component" value="Unassembled WGS sequence"/>
</dbReference>
<dbReference type="AlphaFoldDB" id="A0A3R7M4T5"/>
<keyword evidence="5" id="KW-1185">Reference proteome</keyword>
<dbReference type="SUPFAM" id="SSF56496">
    <property type="entry name" value="Fibrinogen C-terminal domain-like"/>
    <property type="match status" value="1"/>
</dbReference>
<name>A0A3R7M4T5_PENVA</name>
<sequence length="313" mass="35670">MYLLVFLVSTLSASEVIGAKRRCEEVTVLQNEMQTLKEENQLLHGEVTTLRTAVENLGQSLEGLSKVVARSLPEDCSQAKARGAWSKVTLVAPPGMEPREVACDQQTDGGGWTLVLARHPPSAPRHHARHEQQIHRIGFNTSWEDYKKGFGDVRGEFWLGNEVLHALTRDVPHQVHVHLTDWDGNTAYSTWDYFRVSSETDKYRLSVKEYRPDSTAGDGFHHHNSHAFSTYDFDNDVYPDHCARLFGGGWWYFKCYESHLTGEALRQGQEDHHGLVWITWQSFRSLKAATMMIRPRVRPCKLGQVCVKPLEGR</sequence>
<evidence type="ECO:0000313" key="5">
    <source>
        <dbReference type="Proteomes" id="UP000283509"/>
    </source>
</evidence>
<dbReference type="CDD" id="cd00087">
    <property type="entry name" value="FReD"/>
    <property type="match status" value="1"/>
</dbReference>
<dbReference type="InterPro" id="IPR002181">
    <property type="entry name" value="Fibrinogen_a/b/g_C_dom"/>
</dbReference>
<gene>
    <name evidence="4" type="ORF">C7M84_009689</name>
</gene>
<evidence type="ECO:0000259" key="3">
    <source>
        <dbReference type="PROSITE" id="PS51406"/>
    </source>
</evidence>
<reference evidence="4 5" key="2">
    <citation type="submission" date="2019-01" db="EMBL/GenBank/DDBJ databases">
        <title>The decoding of complex shrimp genome reveals the adaptation for benthos swimmer, frequently molting mechanism and breeding impact on genome.</title>
        <authorList>
            <person name="Sun Y."/>
            <person name="Gao Y."/>
            <person name="Yu Y."/>
        </authorList>
    </citation>
    <scope>NUCLEOTIDE SEQUENCE [LARGE SCALE GENOMIC DNA]</scope>
    <source>
        <tissue evidence="4">Muscle</tissue>
    </source>
</reference>
<dbReference type="OrthoDB" id="6145874at2759"/>
<dbReference type="Gene3D" id="3.90.215.10">
    <property type="entry name" value="Gamma Fibrinogen, chain A, domain 1"/>
    <property type="match status" value="1"/>
</dbReference>
<keyword evidence="2" id="KW-0732">Signal</keyword>
<dbReference type="SMART" id="SM00186">
    <property type="entry name" value="FBG"/>
    <property type="match status" value="1"/>
</dbReference>
<reference evidence="4 5" key="1">
    <citation type="submission" date="2018-04" db="EMBL/GenBank/DDBJ databases">
        <authorList>
            <person name="Zhang X."/>
            <person name="Yuan J."/>
            <person name="Li F."/>
            <person name="Xiang J."/>
        </authorList>
    </citation>
    <scope>NUCLEOTIDE SEQUENCE [LARGE SCALE GENOMIC DNA]</scope>
    <source>
        <tissue evidence="4">Muscle</tissue>
    </source>
</reference>
<dbReference type="STRING" id="6689.A0A3R7M4T5"/>
<keyword evidence="1" id="KW-0175">Coiled coil</keyword>
<accession>A0A3R7M4T5</accession>
<dbReference type="InterPro" id="IPR014716">
    <property type="entry name" value="Fibrinogen_a/b/g_C_1"/>
</dbReference>
<organism evidence="4 5">
    <name type="scientific">Penaeus vannamei</name>
    <name type="common">Whiteleg shrimp</name>
    <name type="synonym">Litopenaeus vannamei</name>
    <dbReference type="NCBI Taxonomy" id="6689"/>
    <lineage>
        <taxon>Eukaryota</taxon>
        <taxon>Metazoa</taxon>
        <taxon>Ecdysozoa</taxon>
        <taxon>Arthropoda</taxon>
        <taxon>Crustacea</taxon>
        <taxon>Multicrustacea</taxon>
        <taxon>Malacostraca</taxon>
        <taxon>Eumalacostraca</taxon>
        <taxon>Eucarida</taxon>
        <taxon>Decapoda</taxon>
        <taxon>Dendrobranchiata</taxon>
        <taxon>Penaeoidea</taxon>
        <taxon>Penaeidae</taxon>
        <taxon>Penaeus</taxon>
    </lineage>
</organism>
<dbReference type="PROSITE" id="PS51406">
    <property type="entry name" value="FIBRINOGEN_C_2"/>
    <property type="match status" value="1"/>
</dbReference>
<feature type="signal peptide" evidence="2">
    <location>
        <begin position="1"/>
        <end position="18"/>
    </location>
</feature>
<feature type="chain" id="PRO_5018602607" evidence="2">
    <location>
        <begin position="19"/>
        <end position="313"/>
    </location>
</feature>
<evidence type="ECO:0000256" key="1">
    <source>
        <dbReference type="SAM" id="Coils"/>
    </source>
</evidence>
<comment type="caution">
    <text evidence="4">The sequence shown here is derived from an EMBL/GenBank/DDBJ whole genome shotgun (WGS) entry which is preliminary data.</text>
</comment>
<dbReference type="Pfam" id="PF00147">
    <property type="entry name" value="Fibrinogen_C"/>
    <property type="match status" value="1"/>
</dbReference>